<name>A0A125T0U2_PANAG</name>
<dbReference type="GO" id="GO:0005975">
    <property type="term" value="P:carbohydrate metabolic process"/>
    <property type="evidence" value="ECO:0007669"/>
    <property type="project" value="InterPro"/>
</dbReference>
<dbReference type="AlphaFoldDB" id="A0A125T0U2"/>
<dbReference type="PANTHER" id="PTHR10353">
    <property type="entry name" value="GLYCOSYL HYDROLASE"/>
    <property type="match status" value="1"/>
</dbReference>
<protein>
    <recommendedName>
        <fullName evidence="3">beta-glucosidase</fullName>
        <ecNumber evidence="3">3.2.1.21</ecNumber>
    </recommendedName>
</protein>
<evidence type="ECO:0000256" key="2">
    <source>
        <dbReference type="ARBA" id="ARBA00011738"/>
    </source>
</evidence>
<dbReference type="PROSITE" id="PS00572">
    <property type="entry name" value="GLYCOSYL_HYDROL_F1_1"/>
    <property type="match status" value="1"/>
</dbReference>
<dbReference type="FunFam" id="3.20.20.80:FF:000013">
    <property type="entry name" value="lactase-phlorizin hydrolase"/>
    <property type="match status" value="1"/>
</dbReference>
<dbReference type="InterPro" id="IPR001360">
    <property type="entry name" value="Glyco_hydro_1"/>
</dbReference>
<evidence type="ECO:0000256" key="9">
    <source>
        <dbReference type="SAM" id="SignalP"/>
    </source>
</evidence>
<keyword evidence="6 10" id="KW-0326">Glycosidase</keyword>
<dbReference type="InterPro" id="IPR018120">
    <property type="entry name" value="Glyco_hydro_1_AS"/>
</dbReference>
<evidence type="ECO:0000256" key="5">
    <source>
        <dbReference type="ARBA" id="ARBA00023180"/>
    </source>
</evidence>
<keyword evidence="5" id="KW-0325">Glycoprotein</keyword>
<keyword evidence="9" id="KW-0732">Signal</keyword>
<evidence type="ECO:0000313" key="10">
    <source>
        <dbReference type="EMBL" id="BAU51446.1"/>
    </source>
</evidence>
<feature type="signal peptide" evidence="9">
    <location>
        <begin position="1"/>
        <end position="20"/>
    </location>
</feature>
<evidence type="ECO:0000256" key="7">
    <source>
        <dbReference type="PROSITE-ProRule" id="PRU10055"/>
    </source>
</evidence>
<evidence type="ECO:0000256" key="6">
    <source>
        <dbReference type="ARBA" id="ARBA00023295"/>
    </source>
</evidence>
<reference evidence="10" key="1">
    <citation type="submission" date="2016-02" db="EMBL/GenBank/DDBJ databases">
        <title>Purification, characterization and cDNA cloning of terrific-active beta-glucosidase from the gut of the wood-feeding cockroach Panesthia angustipennis spadica.</title>
        <authorList>
            <person name="Arakawa G."/>
            <person name="Kamino K."/>
            <person name="Tokuda G."/>
            <person name="Watanabe H."/>
        </authorList>
    </citation>
    <scope>NUCLEOTIDE SEQUENCE</scope>
    <source>
        <strain evidence="10">Mt. Tsukuba</strain>
    </source>
</reference>
<evidence type="ECO:0000256" key="3">
    <source>
        <dbReference type="ARBA" id="ARBA00012744"/>
    </source>
</evidence>
<feature type="chain" id="PRO_5007180194" description="beta-glucosidase" evidence="9">
    <location>
        <begin position="21"/>
        <end position="502"/>
    </location>
</feature>
<gene>
    <name evidence="10" type="primary">PaBG1b</name>
</gene>
<dbReference type="PRINTS" id="PR00131">
    <property type="entry name" value="GLHYDRLASE1"/>
</dbReference>
<dbReference type="SUPFAM" id="SSF51445">
    <property type="entry name" value="(Trans)glycosidases"/>
    <property type="match status" value="1"/>
</dbReference>
<comment type="similarity">
    <text evidence="1 8">Belongs to the glycosyl hydrolase 1 family.</text>
</comment>
<dbReference type="EMBL" id="LC125463">
    <property type="protein sequence ID" value="BAU51446.1"/>
    <property type="molecule type" value="mRNA"/>
</dbReference>
<evidence type="ECO:0000256" key="1">
    <source>
        <dbReference type="ARBA" id="ARBA00010838"/>
    </source>
</evidence>
<dbReference type="InterPro" id="IPR017853">
    <property type="entry name" value="GH"/>
</dbReference>
<proteinExistence type="evidence at transcript level"/>
<evidence type="ECO:0000256" key="4">
    <source>
        <dbReference type="ARBA" id="ARBA00022801"/>
    </source>
</evidence>
<accession>A0A125T0U2</accession>
<sequence>MAKFSAVYFVALLVAVSGAAHEEHSRTKRQAYTFPDGFLLGAATASYQVEGAWDEDGKTSSIWDTQTHDKNYLIADHTTGDIACDSYHKYDVDVQMLRDLGVDFYRFSFSWPRILPDGHGNRINQAGIDYYNKLIDLLVANNIQPVATMYHWDLPQNLQDLGGWPNYVLVDYFEDYARVLFRNFGDRVKYWITFNEPLTFTGGYEGAYAHAPAINAPGYGRYLATHTLIKAHARAYHIYDDEFRADQQGKVSITLNVDACFNYQNTTEYQDACERQQQFEMGLFANPIYSAEGDWPAIVRERVDANSKAEGLAESRLPVFTPDEIEYIRGTYDFFGHNHYTSNYAIPYDGTNDPASDQKDHGYYLTKDPNWPGSASSWLKVVPTGLRYQLNSIATRYNNPPILITENGFSDYGDLNDTGRINYYTSYLTEMLRAINEDGVNVIGYTAWSLMDNFEWNQGYSEKFGLYQVDFEDPTRPRIMKESARVFQQIIATRQIPEAYRT</sequence>
<dbReference type="Gene3D" id="3.20.20.80">
    <property type="entry name" value="Glycosidases"/>
    <property type="match status" value="1"/>
</dbReference>
<evidence type="ECO:0000256" key="8">
    <source>
        <dbReference type="RuleBase" id="RU003690"/>
    </source>
</evidence>
<feature type="active site" description="Nucleophile" evidence="7">
    <location>
        <position position="406"/>
    </location>
</feature>
<organism evidence="10">
    <name type="scientific">Panesthia angustipennis spadica</name>
    <dbReference type="NCBI Taxonomy" id="66614"/>
    <lineage>
        <taxon>Eukaryota</taxon>
        <taxon>Metazoa</taxon>
        <taxon>Ecdysozoa</taxon>
        <taxon>Arthropoda</taxon>
        <taxon>Hexapoda</taxon>
        <taxon>Insecta</taxon>
        <taxon>Pterygota</taxon>
        <taxon>Neoptera</taxon>
        <taxon>Polyneoptera</taxon>
        <taxon>Dictyoptera</taxon>
        <taxon>Blattodea</taxon>
        <taxon>Blaberoidea</taxon>
        <taxon>Blaberidae</taxon>
        <taxon>Panesthiinae</taxon>
        <taxon>Panesthia</taxon>
    </lineage>
</organism>
<keyword evidence="4 10" id="KW-0378">Hydrolase</keyword>
<dbReference type="PANTHER" id="PTHR10353:SF36">
    <property type="entry name" value="LP05116P"/>
    <property type="match status" value="1"/>
</dbReference>
<dbReference type="GO" id="GO:0008422">
    <property type="term" value="F:beta-glucosidase activity"/>
    <property type="evidence" value="ECO:0007669"/>
    <property type="project" value="UniProtKB-EC"/>
</dbReference>
<dbReference type="EC" id="3.2.1.21" evidence="3"/>
<dbReference type="Pfam" id="PF00232">
    <property type="entry name" value="Glyco_hydro_1"/>
    <property type="match status" value="1"/>
</dbReference>
<dbReference type="SMR" id="A0A125T0U2"/>
<comment type="subunit">
    <text evidence="2">Homodimer.</text>
</comment>